<feature type="compositionally biased region" description="Low complexity" evidence="1">
    <location>
        <begin position="125"/>
        <end position="138"/>
    </location>
</feature>
<name>A0ABN9QFC7_9DINO</name>
<feature type="region of interest" description="Disordered" evidence="1">
    <location>
        <begin position="96"/>
        <end position="179"/>
    </location>
</feature>
<evidence type="ECO:0000313" key="2">
    <source>
        <dbReference type="EMBL" id="CAK0804397.1"/>
    </source>
</evidence>
<proteinExistence type="predicted"/>
<dbReference type="EMBL" id="CAUYUJ010003224">
    <property type="protein sequence ID" value="CAK0804397.1"/>
    <property type="molecule type" value="Genomic_DNA"/>
</dbReference>
<evidence type="ECO:0000313" key="3">
    <source>
        <dbReference type="Proteomes" id="UP001189429"/>
    </source>
</evidence>
<protein>
    <submittedName>
        <fullName evidence="2">Uncharacterized protein</fullName>
    </submittedName>
</protein>
<keyword evidence="3" id="KW-1185">Reference proteome</keyword>
<dbReference type="Proteomes" id="UP001189429">
    <property type="component" value="Unassembled WGS sequence"/>
</dbReference>
<reference evidence="2" key="1">
    <citation type="submission" date="2023-10" db="EMBL/GenBank/DDBJ databases">
        <authorList>
            <person name="Chen Y."/>
            <person name="Shah S."/>
            <person name="Dougan E. K."/>
            <person name="Thang M."/>
            <person name="Chan C."/>
        </authorList>
    </citation>
    <scope>NUCLEOTIDE SEQUENCE [LARGE SCALE GENOMIC DNA]</scope>
</reference>
<comment type="caution">
    <text evidence="2">The sequence shown here is derived from an EMBL/GenBank/DDBJ whole genome shotgun (WGS) entry which is preliminary data.</text>
</comment>
<feature type="compositionally biased region" description="Low complexity" evidence="1">
    <location>
        <begin position="160"/>
        <end position="179"/>
    </location>
</feature>
<organism evidence="2 3">
    <name type="scientific">Prorocentrum cordatum</name>
    <dbReference type="NCBI Taxonomy" id="2364126"/>
    <lineage>
        <taxon>Eukaryota</taxon>
        <taxon>Sar</taxon>
        <taxon>Alveolata</taxon>
        <taxon>Dinophyceae</taxon>
        <taxon>Prorocentrales</taxon>
        <taxon>Prorocentraceae</taxon>
        <taxon>Prorocentrum</taxon>
    </lineage>
</organism>
<evidence type="ECO:0000256" key="1">
    <source>
        <dbReference type="SAM" id="MobiDB-lite"/>
    </source>
</evidence>
<sequence>MSKPGEHMSQGRIALLDSRECEMSARRVEAWRARTGRATRYTKVPDRGTSWPEASARAATGLRNRFDKKHTSERCQEAATPRGALLLCPLCARGRHRTQQHLRGRRRQRPREQEEEEEEEGGAGARAPGAGDAAGVDVRTARPLASAAEASPVPGPTPSAAPLLGAGAAAGARRPRATRAPAAPPALLLLARREVRNGARLRSGMFSCRQALGPKFKISKRCTNIT</sequence>
<feature type="compositionally biased region" description="Basic residues" evidence="1">
    <location>
        <begin position="96"/>
        <end position="109"/>
    </location>
</feature>
<accession>A0ABN9QFC7</accession>
<gene>
    <name evidence="2" type="ORF">PCOR1329_LOCUS11212</name>
</gene>